<feature type="compositionally biased region" description="Low complexity" evidence="6">
    <location>
        <begin position="89"/>
        <end position="120"/>
    </location>
</feature>
<dbReference type="GO" id="GO:0019290">
    <property type="term" value="P:siderophore biosynthetic process"/>
    <property type="evidence" value="ECO:0007669"/>
    <property type="project" value="InterPro"/>
</dbReference>
<dbReference type="Gene3D" id="3.40.630.30">
    <property type="match status" value="1"/>
</dbReference>
<evidence type="ECO:0000256" key="2">
    <source>
        <dbReference type="ARBA" id="ARBA00005102"/>
    </source>
</evidence>
<dbReference type="SMART" id="SM01006">
    <property type="entry name" value="AlcB"/>
    <property type="match status" value="1"/>
</dbReference>
<accession>A0AB39P572</accession>
<name>A0AB39P572_9ACTN</name>
<dbReference type="InterPro" id="IPR019432">
    <property type="entry name" value="Acyltransferase_MbtK/IucB-like"/>
</dbReference>
<feature type="compositionally biased region" description="Polar residues" evidence="6">
    <location>
        <begin position="77"/>
        <end position="88"/>
    </location>
</feature>
<dbReference type="PANTHER" id="PTHR31438">
    <property type="entry name" value="LYSINE N-ACYLTRANSFERASE C17G9.06C-RELATED"/>
    <property type="match status" value="1"/>
</dbReference>
<evidence type="ECO:0000256" key="5">
    <source>
        <dbReference type="ARBA" id="ARBA00031122"/>
    </source>
</evidence>
<feature type="compositionally biased region" description="Polar residues" evidence="6">
    <location>
        <begin position="1"/>
        <end position="10"/>
    </location>
</feature>
<dbReference type="PANTHER" id="PTHR31438:SF1">
    <property type="entry name" value="LYSINE N-ACYLTRANSFERASE C17G9.06C-RELATED"/>
    <property type="match status" value="1"/>
</dbReference>
<evidence type="ECO:0000256" key="4">
    <source>
        <dbReference type="ARBA" id="ARBA00023251"/>
    </source>
</evidence>
<evidence type="ECO:0000259" key="7">
    <source>
        <dbReference type="PROSITE" id="PS51186"/>
    </source>
</evidence>
<dbReference type="RefSeq" id="WP_369232831.1">
    <property type="nucleotide sequence ID" value="NZ_CP163435.1"/>
</dbReference>
<keyword evidence="8" id="KW-0808">Transferase</keyword>
<feature type="domain" description="N-acetyltransferase" evidence="7">
    <location>
        <begin position="139"/>
        <end position="304"/>
    </location>
</feature>
<reference evidence="8" key="1">
    <citation type="submission" date="2024-07" db="EMBL/GenBank/DDBJ databases">
        <authorList>
            <person name="Yu S.T."/>
        </authorList>
    </citation>
    <scope>NUCLEOTIDE SEQUENCE</scope>
    <source>
        <strain evidence="8">R21</strain>
    </source>
</reference>
<dbReference type="SUPFAM" id="SSF55729">
    <property type="entry name" value="Acyl-CoA N-acyltransferases (Nat)"/>
    <property type="match status" value="1"/>
</dbReference>
<keyword evidence="8" id="KW-0012">Acyltransferase</keyword>
<evidence type="ECO:0000256" key="1">
    <source>
        <dbReference type="ARBA" id="ARBA00003818"/>
    </source>
</evidence>
<evidence type="ECO:0000313" key="8">
    <source>
        <dbReference type="EMBL" id="XDQ25514.1"/>
    </source>
</evidence>
<comment type="pathway">
    <text evidence="2">Siderophore biosynthesis; mycobactin biosynthesis.</text>
</comment>
<dbReference type="Pfam" id="PF13523">
    <property type="entry name" value="Acetyltransf_8"/>
    <property type="match status" value="1"/>
</dbReference>
<dbReference type="EMBL" id="CP163435">
    <property type="protein sequence ID" value="XDQ25514.1"/>
    <property type="molecule type" value="Genomic_DNA"/>
</dbReference>
<evidence type="ECO:0000256" key="6">
    <source>
        <dbReference type="SAM" id="MobiDB-lite"/>
    </source>
</evidence>
<gene>
    <name evidence="8" type="ORF">AB5J56_12800</name>
</gene>
<protein>
    <recommendedName>
        <fullName evidence="3">Lysine N-acyltransferase MbtK</fullName>
    </recommendedName>
    <alternativeName>
        <fullName evidence="5">Mycobactin synthase protein K</fullName>
    </alternativeName>
</protein>
<dbReference type="GO" id="GO:0046677">
    <property type="term" value="P:response to antibiotic"/>
    <property type="evidence" value="ECO:0007669"/>
    <property type="project" value="UniProtKB-KW"/>
</dbReference>
<dbReference type="GO" id="GO:0016410">
    <property type="term" value="F:N-acyltransferase activity"/>
    <property type="evidence" value="ECO:0007669"/>
    <property type="project" value="TreeGrafter"/>
</dbReference>
<feature type="region of interest" description="Disordered" evidence="6">
    <location>
        <begin position="77"/>
        <end position="120"/>
    </location>
</feature>
<dbReference type="AlphaFoldDB" id="A0AB39P572"/>
<sequence length="309" mass="32253">MSPTDASTDAGTAPATDLGTDTGLGPGTDCEETLDLRLPDELIALFAEAEEAGADAEGVGEQGALTGAADSFQFTRDSPQLTTDSVPLTPTDAQLAPADAPLTPAAPLTPTGDPAASGGGDLLDSVGDWGPTATPVGVFRLVPVRIGRDLPLIARWMNDPAVAAFWELAGPESVVEEHLCGQLDGDGRSVPCLGVLDGTPMSYWEIYRADLDLLARHYPARPHDTGIHLLIGGVADRGRGLGSALLRAVADLVLDKRPTCARVVAEPDLRNTPSVSAFLSAGFRFSTEVDLPDKKAALMVRDRALRDLL</sequence>
<proteinExistence type="predicted"/>
<feature type="region of interest" description="Disordered" evidence="6">
    <location>
        <begin position="1"/>
        <end position="32"/>
    </location>
</feature>
<dbReference type="PROSITE" id="PS51186">
    <property type="entry name" value="GNAT"/>
    <property type="match status" value="1"/>
</dbReference>
<comment type="function">
    <text evidence="1">Acyltransferase required for the direct transfer of medium- to long-chain fatty acyl moieties from a carrier protein (MbtL) on to the epsilon-amino group of lysine residue in the mycobactin core.</text>
</comment>
<keyword evidence="4" id="KW-0046">Antibiotic resistance</keyword>
<organism evidence="8">
    <name type="scientific">Streptomyces sp. R21</name>
    <dbReference type="NCBI Taxonomy" id="3238627"/>
    <lineage>
        <taxon>Bacteria</taxon>
        <taxon>Bacillati</taxon>
        <taxon>Actinomycetota</taxon>
        <taxon>Actinomycetes</taxon>
        <taxon>Kitasatosporales</taxon>
        <taxon>Streptomycetaceae</taxon>
        <taxon>Streptomyces</taxon>
    </lineage>
</organism>
<evidence type="ECO:0000256" key="3">
    <source>
        <dbReference type="ARBA" id="ARBA00020586"/>
    </source>
</evidence>
<dbReference type="InterPro" id="IPR000182">
    <property type="entry name" value="GNAT_dom"/>
</dbReference>
<dbReference type="InterPro" id="IPR016181">
    <property type="entry name" value="Acyl_CoA_acyltransferase"/>
</dbReference>